<dbReference type="EMBL" id="BAPV01000010">
    <property type="protein sequence ID" value="GBQ88314.1"/>
    <property type="molecule type" value="Genomic_DNA"/>
</dbReference>
<dbReference type="RefSeq" id="WP_264815345.1">
    <property type="nucleotide sequence ID" value="NZ_BAPV01000010.1"/>
</dbReference>
<evidence type="ECO:0000313" key="1">
    <source>
        <dbReference type="EMBL" id="GBQ88314.1"/>
    </source>
</evidence>
<keyword evidence="2" id="KW-1185">Reference proteome</keyword>
<evidence type="ECO:0000313" key="2">
    <source>
        <dbReference type="Proteomes" id="UP001062776"/>
    </source>
</evidence>
<proteinExistence type="predicted"/>
<evidence type="ECO:0008006" key="3">
    <source>
        <dbReference type="Google" id="ProtNLM"/>
    </source>
</evidence>
<gene>
    <name evidence="1" type="ORF">AA0535_1512</name>
</gene>
<sequence>MGIENFPEQLRAAIQQGFLAREFQTGLHARLGFRAIADRELFLNAIGETLTKTRKSLKAPVTTPLLPSGNTNFDNGLSSSGWAIEQYTLSINQYGDTIDLNMVTTGVGIASQFLANAQTNGMQAMQSLDRLARNALFGGVPGGVGGYLGGNTRVVTTATAKTTTVAVDDIRGFQFVIASGLVRPVNAGPGMVVTIGSGVYTLVGSVADTVNVSKAPGGISGQLQLSVAVSVADATAGMAVIASTAPLVLRPNGKRTTAELRASDGDTLGIQHVLAGVASLRRNNVPMIDGAYNCYLDDLQLLSLFRDADFKYLYRGAYGSEEYRSGQVIELLGVRFVPTTEAPQQASLGGGPIHRALLVGQGALVEGDCACVGHTDIPDAERALIEMVDGVAMVTREPLDRLKQIIAQSWYWIGGFALPTDVTADASIIPTATNAYLKRGVVIETLGTDAGGPGS</sequence>
<reference evidence="1" key="1">
    <citation type="submission" date="2013-04" db="EMBL/GenBank/DDBJ databases">
        <title>The genome sequencing project of 58 acetic acid bacteria.</title>
        <authorList>
            <person name="Okamoto-Kainuma A."/>
            <person name="Ishikawa M."/>
            <person name="Umino S."/>
            <person name="Koizumi Y."/>
            <person name="Shiwa Y."/>
            <person name="Yoshikawa H."/>
            <person name="Matsutani M."/>
            <person name="Matsushita K."/>
        </authorList>
    </citation>
    <scope>NUCLEOTIDE SEQUENCE</scope>
    <source>
        <strain evidence="1">NRIC 0535</strain>
    </source>
</reference>
<comment type="caution">
    <text evidence="1">The sequence shown here is derived from an EMBL/GenBank/DDBJ whole genome shotgun (WGS) entry which is preliminary data.</text>
</comment>
<accession>A0ABQ0Q2L2</accession>
<dbReference type="Proteomes" id="UP001062776">
    <property type="component" value="Unassembled WGS sequence"/>
</dbReference>
<protein>
    <recommendedName>
        <fullName evidence="3">Phage protein</fullName>
    </recommendedName>
</protein>
<name>A0ABQ0Q2L2_9PROT</name>
<organism evidence="1 2">
    <name type="scientific">Asaia krungthepensis NRIC 0535</name>
    <dbReference type="NCBI Taxonomy" id="1307925"/>
    <lineage>
        <taxon>Bacteria</taxon>
        <taxon>Pseudomonadati</taxon>
        <taxon>Pseudomonadota</taxon>
        <taxon>Alphaproteobacteria</taxon>
        <taxon>Acetobacterales</taxon>
        <taxon>Acetobacteraceae</taxon>
        <taxon>Asaia</taxon>
    </lineage>
</organism>